<name>A0A6I5RT28_9PSED</name>
<dbReference type="Proteomes" id="UP000471751">
    <property type="component" value="Unassembled WGS sequence"/>
</dbReference>
<dbReference type="GO" id="GO:0006355">
    <property type="term" value="P:regulation of DNA-templated transcription"/>
    <property type="evidence" value="ECO:0007669"/>
    <property type="project" value="InterPro"/>
</dbReference>
<gene>
    <name evidence="1" type="ORF">G3O07_17100</name>
</gene>
<reference evidence="1 2" key="1">
    <citation type="submission" date="2020-02" db="EMBL/GenBank/DDBJ databases">
        <title>Broccoli isolated Pseudomonas sp.</title>
        <authorList>
            <person name="Fujikawa T."/>
            <person name="Sawada H."/>
        </authorList>
    </citation>
    <scope>NUCLEOTIDE SEQUENCE [LARGE SCALE GENOMIC DNA]</scope>
    <source>
        <strain evidence="1 2">JCM 32154</strain>
    </source>
</reference>
<protein>
    <submittedName>
        <fullName evidence="1">Transcriptional regulator</fullName>
    </submittedName>
</protein>
<dbReference type="Pfam" id="PF11112">
    <property type="entry name" value="PyocinActivator"/>
    <property type="match status" value="1"/>
</dbReference>
<dbReference type="RefSeq" id="WP_099774321.1">
    <property type="nucleotide sequence ID" value="NZ_BMQU01000011.1"/>
</dbReference>
<dbReference type="InterPro" id="IPR020518">
    <property type="entry name" value="Tscrpt_reg_PrtN"/>
</dbReference>
<dbReference type="AlphaFoldDB" id="A0A6I5RT28"/>
<accession>A0A6I5RT28</accession>
<dbReference type="EMBL" id="JAAHBT010000197">
    <property type="protein sequence ID" value="NES11073.1"/>
    <property type="molecule type" value="Genomic_DNA"/>
</dbReference>
<evidence type="ECO:0000313" key="2">
    <source>
        <dbReference type="Proteomes" id="UP000471751"/>
    </source>
</evidence>
<sequence length="79" mass="9146">MSDTLNQLRRQWTTPCPTLTAIREHYFPHIRTDRHLRDEIRAGRIKLKLTKLHGSARAKPVVYLHDLAAYLDAQAQQAA</sequence>
<proteinExistence type="predicted"/>
<evidence type="ECO:0000313" key="1">
    <source>
        <dbReference type="EMBL" id="NES11073.1"/>
    </source>
</evidence>
<comment type="caution">
    <text evidence="1">The sequence shown here is derived from an EMBL/GenBank/DDBJ whole genome shotgun (WGS) entry which is preliminary data.</text>
</comment>
<keyword evidence="2" id="KW-1185">Reference proteome</keyword>
<organism evidence="1 2">
    <name type="scientific">Pseudomonas laurentiana</name>
    <dbReference type="NCBI Taxonomy" id="2364649"/>
    <lineage>
        <taxon>Bacteria</taxon>
        <taxon>Pseudomonadati</taxon>
        <taxon>Pseudomonadota</taxon>
        <taxon>Gammaproteobacteria</taxon>
        <taxon>Pseudomonadales</taxon>
        <taxon>Pseudomonadaceae</taxon>
        <taxon>Pseudomonas</taxon>
    </lineage>
</organism>